<reference evidence="2" key="1">
    <citation type="submission" date="2014-09" db="EMBL/GenBank/DDBJ databases">
        <title>Genome sequence of the luminous mushroom Mycena chlorophos for searching fungal bioluminescence genes.</title>
        <authorList>
            <person name="Tanaka Y."/>
            <person name="Kasuga D."/>
            <person name="Oba Y."/>
            <person name="Hase S."/>
            <person name="Sato K."/>
            <person name="Oba Y."/>
            <person name="Sakakibara Y."/>
        </authorList>
    </citation>
    <scope>NUCLEOTIDE SEQUENCE</scope>
</reference>
<keyword evidence="3" id="KW-1185">Reference proteome</keyword>
<proteinExistence type="predicted"/>
<evidence type="ECO:0000313" key="2">
    <source>
        <dbReference type="EMBL" id="GAT46501.1"/>
    </source>
</evidence>
<feature type="compositionally biased region" description="Basic and acidic residues" evidence="1">
    <location>
        <begin position="97"/>
        <end position="107"/>
    </location>
</feature>
<evidence type="ECO:0000256" key="1">
    <source>
        <dbReference type="SAM" id="MobiDB-lite"/>
    </source>
</evidence>
<feature type="compositionally biased region" description="Acidic residues" evidence="1">
    <location>
        <begin position="162"/>
        <end position="185"/>
    </location>
</feature>
<feature type="compositionally biased region" description="Basic residues" evidence="1">
    <location>
        <begin position="31"/>
        <end position="46"/>
    </location>
</feature>
<dbReference type="Proteomes" id="UP000815677">
    <property type="component" value="Unassembled WGS sequence"/>
</dbReference>
<protein>
    <submittedName>
        <fullName evidence="2">Uncharacterized protein</fullName>
    </submittedName>
</protein>
<name>A0ABQ0L5X7_MYCCL</name>
<feature type="region of interest" description="Disordered" evidence="1">
    <location>
        <begin position="1"/>
        <end position="114"/>
    </location>
</feature>
<feature type="region of interest" description="Disordered" evidence="1">
    <location>
        <begin position="144"/>
        <end position="236"/>
    </location>
</feature>
<accession>A0ABQ0L5X7</accession>
<feature type="compositionally biased region" description="Low complexity" evidence="1">
    <location>
        <begin position="1"/>
        <end position="23"/>
    </location>
</feature>
<feature type="compositionally biased region" description="Basic and acidic residues" evidence="1">
    <location>
        <begin position="149"/>
        <end position="161"/>
    </location>
</feature>
<dbReference type="EMBL" id="DF842544">
    <property type="protein sequence ID" value="GAT46501.1"/>
    <property type="molecule type" value="Genomic_DNA"/>
</dbReference>
<organism evidence="2 3">
    <name type="scientific">Mycena chlorophos</name>
    <name type="common">Agaric fungus</name>
    <name type="synonym">Agaricus chlorophos</name>
    <dbReference type="NCBI Taxonomy" id="658473"/>
    <lineage>
        <taxon>Eukaryota</taxon>
        <taxon>Fungi</taxon>
        <taxon>Dikarya</taxon>
        <taxon>Basidiomycota</taxon>
        <taxon>Agaricomycotina</taxon>
        <taxon>Agaricomycetes</taxon>
        <taxon>Agaricomycetidae</taxon>
        <taxon>Agaricales</taxon>
        <taxon>Marasmiineae</taxon>
        <taxon>Mycenaceae</taxon>
        <taxon>Mycena</taxon>
    </lineage>
</organism>
<sequence>MAPSLRSAASAPSTPAKTASNASVATTPLRKSPRCKTCGRPRKGHSQRACESSDVDVAVASPSVASVVTPRKPRAETPAKVTPARPSPALQALSLSPEHEQRDEADKRARRKSLFNAQYTPADLQSLPSISTITDELLDGLTMMSIGKDNGDGHGARGQHEEDVESDEEVEQLLADDEVDLEEEGDSSKRVAILHWRDASGTPRKVRLHTRAVADETTPTKIPGQSNNKSKPRSGV</sequence>
<feature type="compositionally biased region" description="Polar residues" evidence="1">
    <location>
        <begin position="217"/>
        <end position="229"/>
    </location>
</feature>
<evidence type="ECO:0000313" key="3">
    <source>
        <dbReference type="Proteomes" id="UP000815677"/>
    </source>
</evidence>
<feature type="compositionally biased region" description="Low complexity" evidence="1">
    <location>
        <begin position="55"/>
        <end position="68"/>
    </location>
</feature>
<gene>
    <name evidence="2" type="ORF">MCHLO_04024</name>
</gene>